<organism evidence="3 4">
    <name type="scientific">Candidatus Borkfalkia faecipullorum</name>
    <dbReference type="NCBI Taxonomy" id="2838510"/>
    <lineage>
        <taxon>Bacteria</taxon>
        <taxon>Bacillati</taxon>
        <taxon>Bacillota</taxon>
        <taxon>Clostridia</taxon>
        <taxon>Christensenellales</taxon>
        <taxon>Christensenellaceae</taxon>
        <taxon>Candidatus Borkfalkia</taxon>
    </lineage>
</organism>
<dbReference type="Pfam" id="PF07963">
    <property type="entry name" value="N_methyl"/>
    <property type="match status" value="1"/>
</dbReference>
<dbReference type="AlphaFoldDB" id="A0A9D1V7P1"/>
<comment type="caution">
    <text evidence="3">The sequence shown here is derived from an EMBL/GenBank/DDBJ whole genome shotgun (WGS) entry which is preliminary data.</text>
</comment>
<dbReference type="InterPro" id="IPR045584">
    <property type="entry name" value="Pilin-like"/>
</dbReference>
<evidence type="ECO:0000313" key="2">
    <source>
        <dbReference type="EMBL" id="HIX07614.1"/>
    </source>
</evidence>
<proteinExistence type="predicted"/>
<reference evidence="3" key="2">
    <citation type="submission" date="2021-04" db="EMBL/GenBank/DDBJ databases">
        <authorList>
            <person name="Gilroy R."/>
        </authorList>
    </citation>
    <scope>NUCLEOTIDE SEQUENCE</scope>
    <source>
        <strain evidence="3">811</strain>
    </source>
</reference>
<accession>A0A9D1V7P1</accession>
<name>A0A9D1V7P1_9FIRM</name>
<protein>
    <submittedName>
        <fullName evidence="3">Prepilin-type N-terminal cleavage/methylation domain-containing protein</fullName>
    </submittedName>
</protein>
<dbReference type="EMBL" id="DXFX01000053">
    <property type="protein sequence ID" value="HIX07614.1"/>
    <property type="molecule type" value="Genomic_DNA"/>
</dbReference>
<sequence length="37" mass="4038">MAKRLKRAFTIVELVIVIAVIAILAAVLIPTFTTLID</sequence>
<feature type="non-terminal residue" evidence="3">
    <location>
        <position position="37"/>
    </location>
</feature>
<gene>
    <name evidence="2" type="ORF">H9741_04020</name>
    <name evidence="3" type="ORF">H9741_04150</name>
</gene>
<dbReference type="EMBL" id="DXFX01000054">
    <property type="protein sequence ID" value="HIX07640.1"/>
    <property type="molecule type" value="Genomic_DNA"/>
</dbReference>
<keyword evidence="1" id="KW-1133">Transmembrane helix</keyword>
<dbReference type="Gene3D" id="3.30.700.10">
    <property type="entry name" value="Glycoprotein, Type 4 Pilin"/>
    <property type="match status" value="1"/>
</dbReference>
<evidence type="ECO:0000313" key="4">
    <source>
        <dbReference type="Proteomes" id="UP000824204"/>
    </source>
</evidence>
<reference evidence="3" key="1">
    <citation type="journal article" date="2021" name="PeerJ">
        <title>Extensive microbial diversity within the chicken gut microbiome revealed by metagenomics and culture.</title>
        <authorList>
            <person name="Gilroy R."/>
            <person name="Ravi A."/>
            <person name="Getino M."/>
            <person name="Pursley I."/>
            <person name="Horton D.L."/>
            <person name="Alikhan N.F."/>
            <person name="Baker D."/>
            <person name="Gharbi K."/>
            <person name="Hall N."/>
            <person name="Watson M."/>
            <person name="Adriaenssens E.M."/>
            <person name="Foster-Nyarko E."/>
            <person name="Jarju S."/>
            <person name="Secka A."/>
            <person name="Antonio M."/>
            <person name="Oren A."/>
            <person name="Chaudhuri R.R."/>
            <person name="La Ragione R."/>
            <person name="Hildebrand F."/>
            <person name="Pallen M.J."/>
        </authorList>
    </citation>
    <scope>NUCLEOTIDE SEQUENCE</scope>
    <source>
        <strain evidence="3">811</strain>
    </source>
</reference>
<feature type="transmembrane region" description="Helical" evidence="1">
    <location>
        <begin position="12"/>
        <end position="36"/>
    </location>
</feature>
<keyword evidence="1" id="KW-0472">Membrane</keyword>
<dbReference type="Proteomes" id="UP000824204">
    <property type="component" value="Unassembled WGS sequence"/>
</dbReference>
<dbReference type="NCBIfam" id="TIGR02532">
    <property type="entry name" value="IV_pilin_GFxxxE"/>
    <property type="match status" value="1"/>
</dbReference>
<dbReference type="InterPro" id="IPR012902">
    <property type="entry name" value="N_methyl_site"/>
</dbReference>
<keyword evidence="1" id="KW-0812">Transmembrane</keyword>
<evidence type="ECO:0000256" key="1">
    <source>
        <dbReference type="SAM" id="Phobius"/>
    </source>
</evidence>
<evidence type="ECO:0000313" key="3">
    <source>
        <dbReference type="EMBL" id="HIX07640.1"/>
    </source>
</evidence>
<dbReference type="SUPFAM" id="SSF54523">
    <property type="entry name" value="Pili subunits"/>
    <property type="match status" value="1"/>
</dbReference>